<comment type="similarity">
    <text evidence="1">Belongs to the short-chain dehydrogenases/reductases (SDR) family.</text>
</comment>
<dbReference type="SUPFAM" id="SSF51735">
    <property type="entry name" value="NAD(P)-binding Rossmann-fold domains"/>
    <property type="match status" value="1"/>
</dbReference>
<sequence>MALADKLPQNEYDTLIVSAAGKAPHGSLYDLITNDTREMIESKFFSAYLSAKYISPKLSDGGSITFVSGVLNRRPGLNCSPLAVTNGALEGLTRSLALELGPRLRVNCLSPGFCDTARFDDMEKSRKEGRP</sequence>
<protein>
    <submittedName>
        <fullName evidence="3">Uncharacterized protein</fullName>
    </submittedName>
</protein>
<dbReference type="PANTHER" id="PTHR43477">
    <property type="entry name" value="DIHYDROANTICAPSIN 7-DEHYDROGENASE"/>
    <property type="match status" value="1"/>
</dbReference>
<keyword evidence="4" id="KW-1185">Reference proteome</keyword>
<proteinExistence type="inferred from homology"/>
<reference evidence="3 4" key="1">
    <citation type="journal article" date="2012" name="Genome Biol.">
        <title>Genome and low-iron response of an oceanic diatom adapted to chronic iron limitation.</title>
        <authorList>
            <person name="Lommer M."/>
            <person name="Specht M."/>
            <person name="Roy A.S."/>
            <person name="Kraemer L."/>
            <person name="Andreson R."/>
            <person name="Gutowska M.A."/>
            <person name="Wolf J."/>
            <person name="Bergner S.V."/>
            <person name="Schilhabel M.B."/>
            <person name="Klostermeier U.C."/>
            <person name="Beiko R.G."/>
            <person name="Rosenstiel P."/>
            <person name="Hippler M."/>
            <person name="Laroche J."/>
        </authorList>
    </citation>
    <scope>NUCLEOTIDE SEQUENCE [LARGE SCALE GENOMIC DNA]</scope>
    <source>
        <strain evidence="3 4">CCMP1005</strain>
    </source>
</reference>
<accession>K0SDT7</accession>
<dbReference type="PRINTS" id="PR00081">
    <property type="entry name" value="GDHRDH"/>
</dbReference>
<dbReference type="InterPro" id="IPR036291">
    <property type="entry name" value="NAD(P)-bd_dom_sf"/>
</dbReference>
<dbReference type="InterPro" id="IPR051122">
    <property type="entry name" value="SDR_DHRS6-like"/>
</dbReference>
<dbReference type="Pfam" id="PF13561">
    <property type="entry name" value="adh_short_C2"/>
    <property type="match status" value="1"/>
</dbReference>
<dbReference type="GO" id="GO:0016491">
    <property type="term" value="F:oxidoreductase activity"/>
    <property type="evidence" value="ECO:0007669"/>
    <property type="project" value="UniProtKB-KW"/>
</dbReference>
<dbReference type="InterPro" id="IPR002347">
    <property type="entry name" value="SDR_fam"/>
</dbReference>
<name>K0SDT7_THAOC</name>
<dbReference type="Gene3D" id="3.40.50.720">
    <property type="entry name" value="NAD(P)-binding Rossmann-like Domain"/>
    <property type="match status" value="1"/>
</dbReference>
<organism evidence="3 4">
    <name type="scientific">Thalassiosira oceanica</name>
    <name type="common">Marine diatom</name>
    <dbReference type="NCBI Taxonomy" id="159749"/>
    <lineage>
        <taxon>Eukaryota</taxon>
        <taxon>Sar</taxon>
        <taxon>Stramenopiles</taxon>
        <taxon>Ochrophyta</taxon>
        <taxon>Bacillariophyta</taxon>
        <taxon>Coscinodiscophyceae</taxon>
        <taxon>Thalassiosirophycidae</taxon>
        <taxon>Thalassiosirales</taxon>
        <taxon>Thalassiosiraceae</taxon>
        <taxon>Thalassiosira</taxon>
    </lineage>
</organism>
<evidence type="ECO:0000256" key="1">
    <source>
        <dbReference type="ARBA" id="ARBA00006484"/>
    </source>
</evidence>
<dbReference type="Proteomes" id="UP000266841">
    <property type="component" value="Unassembled WGS sequence"/>
</dbReference>
<evidence type="ECO:0000313" key="4">
    <source>
        <dbReference type="Proteomes" id="UP000266841"/>
    </source>
</evidence>
<comment type="caution">
    <text evidence="3">The sequence shown here is derived from an EMBL/GenBank/DDBJ whole genome shotgun (WGS) entry which is preliminary data.</text>
</comment>
<evidence type="ECO:0000256" key="2">
    <source>
        <dbReference type="ARBA" id="ARBA00023002"/>
    </source>
</evidence>
<dbReference type="AlphaFoldDB" id="K0SDT7"/>
<dbReference type="eggNOG" id="KOG0725">
    <property type="taxonomic scope" value="Eukaryota"/>
</dbReference>
<gene>
    <name evidence="3" type="ORF">THAOC_15060</name>
</gene>
<evidence type="ECO:0000313" key="3">
    <source>
        <dbReference type="EMBL" id="EJK64228.1"/>
    </source>
</evidence>
<dbReference type="OrthoDB" id="294295at2759"/>
<dbReference type="PANTHER" id="PTHR43477:SF1">
    <property type="entry name" value="DIHYDROANTICAPSIN 7-DEHYDROGENASE"/>
    <property type="match status" value="1"/>
</dbReference>
<dbReference type="EMBL" id="AGNL01017503">
    <property type="protein sequence ID" value="EJK64228.1"/>
    <property type="molecule type" value="Genomic_DNA"/>
</dbReference>
<keyword evidence="2" id="KW-0560">Oxidoreductase</keyword>